<dbReference type="EMBL" id="RBZW01000021">
    <property type="protein sequence ID" value="THE65375.1"/>
    <property type="molecule type" value="Genomic_DNA"/>
</dbReference>
<dbReference type="Proteomes" id="UP000318864">
    <property type="component" value="Unassembled WGS sequence"/>
</dbReference>
<dbReference type="CDD" id="cd00082">
    <property type="entry name" value="HisKA"/>
    <property type="match status" value="1"/>
</dbReference>
<feature type="transmembrane region" description="Helical" evidence="6">
    <location>
        <begin position="149"/>
        <end position="169"/>
    </location>
</feature>
<dbReference type="Gene3D" id="3.30.565.10">
    <property type="entry name" value="Histidine kinase-like ATPase, C-terminal domain"/>
    <property type="match status" value="1"/>
</dbReference>
<evidence type="ECO:0000256" key="5">
    <source>
        <dbReference type="ARBA" id="ARBA00023012"/>
    </source>
</evidence>
<dbReference type="InterPro" id="IPR035965">
    <property type="entry name" value="PAS-like_dom_sf"/>
</dbReference>
<feature type="transmembrane region" description="Helical" evidence="6">
    <location>
        <begin position="43"/>
        <end position="62"/>
    </location>
</feature>
<dbReference type="GO" id="GO:0000155">
    <property type="term" value="F:phosphorelay sensor kinase activity"/>
    <property type="evidence" value="ECO:0007669"/>
    <property type="project" value="InterPro"/>
</dbReference>
<sequence>MVEFSGGEIQLGYLLVFGCSAILCFVSVRRLRYIEHDATRRGLFWLLVTSGGWSLAHVGYLATSSPRLQYALYVSGLILGFATVGPWLYFCSAYTGRSLHANRTVQGIAVGVFLTVAAVKVTNPLHDRYFTTELTATPFVYLQIHHQPLHWIVMALAYALAFVGIFMLFELFVRVSSDSRPLAVLVALTGVPVIFDALGVVSMPLLDITHSPLGVAAFAVGVCFVYLERFQLVRATGESDNPVVILDDDDRLREANRRARGLFPALEGGVGEPFAELLPGVAATMESPDPLLDIEVNGRTRYYDISSNPFSTDRTRLGRTILFRDITHREQYRQRLERQNDQLEQFASIVSHDLRNPLTVAKGRTELALEEDDTDHLDGVVEAHDRMEGLIDDILTLARKGTAIDETKRVDLAVIATQSWEMIATEAATLVLATDSGPILEADPERLQQLFENLFRNALEHGGHDVTVTVGELADADGFYVEDDGQGIPAESQAGVFQAGYTTSPDGTGFGLAIVEEIVAGHDWEIQVTDGRDGGARFEITTGDD</sequence>
<feature type="transmembrane region" description="Helical" evidence="6">
    <location>
        <begin position="181"/>
        <end position="202"/>
    </location>
</feature>
<dbReference type="InterPro" id="IPR036890">
    <property type="entry name" value="HATPase_C_sf"/>
</dbReference>
<dbReference type="RefSeq" id="WP_141464419.1">
    <property type="nucleotide sequence ID" value="NZ_RBZW01000021.1"/>
</dbReference>
<dbReference type="Gene3D" id="3.30.450.20">
    <property type="entry name" value="PAS domain"/>
    <property type="match status" value="1"/>
</dbReference>
<keyword evidence="5" id="KW-0902">Two-component regulatory system</keyword>
<comment type="caution">
    <text evidence="8">The sequence shown here is derived from an EMBL/GenBank/DDBJ whole genome shotgun (WGS) entry which is preliminary data.</text>
</comment>
<dbReference type="SUPFAM" id="SSF55785">
    <property type="entry name" value="PYP-like sensor domain (PAS domain)"/>
    <property type="match status" value="1"/>
</dbReference>
<gene>
    <name evidence="8" type="ORF">D8Y22_09340</name>
</gene>
<feature type="transmembrane region" description="Helical" evidence="6">
    <location>
        <begin position="208"/>
        <end position="227"/>
    </location>
</feature>
<dbReference type="Pfam" id="PF16927">
    <property type="entry name" value="HisKA_7TM"/>
    <property type="match status" value="1"/>
</dbReference>
<evidence type="ECO:0000256" key="3">
    <source>
        <dbReference type="ARBA" id="ARBA00022679"/>
    </source>
</evidence>
<dbReference type="SMART" id="SM00387">
    <property type="entry name" value="HATPase_c"/>
    <property type="match status" value="1"/>
</dbReference>
<feature type="transmembrane region" description="Helical" evidence="6">
    <location>
        <begin position="68"/>
        <end position="89"/>
    </location>
</feature>
<dbReference type="InterPro" id="IPR003594">
    <property type="entry name" value="HATPase_dom"/>
</dbReference>
<keyword evidence="9" id="KW-1185">Reference proteome</keyword>
<feature type="domain" description="Histidine kinase" evidence="7">
    <location>
        <begin position="349"/>
        <end position="545"/>
    </location>
</feature>
<feature type="transmembrane region" description="Helical" evidence="6">
    <location>
        <begin position="101"/>
        <end position="119"/>
    </location>
</feature>
<keyword evidence="3" id="KW-0808">Transferase</keyword>
<dbReference type="AlphaFoldDB" id="A0A4S3TQ83"/>
<dbReference type="PANTHER" id="PTHR43711:SF1">
    <property type="entry name" value="HISTIDINE KINASE 1"/>
    <property type="match status" value="1"/>
</dbReference>
<keyword evidence="6" id="KW-1133">Transmembrane helix</keyword>
<name>A0A4S3TQ83_9EURY</name>
<keyword evidence="6" id="KW-0812">Transmembrane</keyword>
<accession>A0A4S3TQ83</accession>
<evidence type="ECO:0000256" key="1">
    <source>
        <dbReference type="ARBA" id="ARBA00000085"/>
    </source>
</evidence>
<reference evidence="8 9" key="1">
    <citation type="submission" date="2018-10" db="EMBL/GenBank/DDBJ databases">
        <title>Natronolimnobius sp. XQ-INN 246 isolated from Inner Mongolia Autonomous Region of China.</title>
        <authorList>
            <person name="Xue Q."/>
        </authorList>
    </citation>
    <scope>NUCLEOTIDE SEQUENCE [LARGE SCALE GENOMIC DNA]</scope>
    <source>
        <strain evidence="8 9">XQ-INN 246</strain>
    </source>
</reference>
<dbReference type="InterPro" id="IPR003661">
    <property type="entry name" value="HisK_dim/P_dom"/>
</dbReference>
<keyword evidence="6" id="KW-0472">Membrane</keyword>
<dbReference type="Gene3D" id="1.10.287.130">
    <property type="match status" value="1"/>
</dbReference>
<dbReference type="CDD" id="cd00075">
    <property type="entry name" value="HATPase"/>
    <property type="match status" value="1"/>
</dbReference>
<evidence type="ECO:0000256" key="2">
    <source>
        <dbReference type="ARBA" id="ARBA00012438"/>
    </source>
</evidence>
<proteinExistence type="predicted"/>
<dbReference type="InterPro" id="IPR005467">
    <property type="entry name" value="His_kinase_dom"/>
</dbReference>
<dbReference type="PANTHER" id="PTHR43711">
    <property type="entry name" value="TWO-COMPONENT HISTIDINE KINASE"/>
    <property type="match status" value="1"/>
</dbReference>
<evidence type="ECO:0000256" key="4">
    <source>
        <dbReference type="ARBA" id="ARBA00022777"/>
    </source>
</evidence>
<dbReference type="OrthoDB" id="8127at2157"/>
<organism evidence="8 9">
    <name type="scientific">Salinadaptatus halalkaliphilus</name>
    <dbReference type="NCBI Taxonomy" id="2419781"/>
    <lineage>
        <taxon>Archaea</taxon>
        <taxon>Methanobacteriati</taxon>
        <taxon>Methanobacteriota</taxon>
        <taxon>Stenosarchaea group</taxon>
        <taxon>Halobacteria</taxon>
        <taxon>Halobacteriales</taxon>
        <taxon>Natrialbaceae</taxon>
        <taxon>Salinadaptatus</taxon>
    </lineage>
</organism>
<evidence type="ECO:0000256" key="6">
    <source>
        <dbReference type="SAM" id="Phobius"/>
    </source>
</evidence>
<dbReference type="InterPro" id="IPR050736">
    <property type="entry name" value="Sensor_HK_Regulatory"/>
</dbReference>
<protein>
    <recommendedName>
        <fullName evidence="2">histidine kinase</fullName>
        <ecNumber evidence="2">2.7.13.3</ecNumber>
    </recommendedName>
</protein>
<dbReference type="Pfam" id="PF02518">
    <property type="entry name" value="HATPase_c"/>
    <property type="match status" value="1"/>
</dbReference>
<dbReference type="EC" id="2.7.13.3" evidence="2"/>
<dbReference type="SUPFAM" id="SSF55874">
    <property type="entry name" value="ATPase domain of HSP90 chaperone/DNA topoisomerase II/histidine kinase"/>
    <property type="match status" value="1"/>
</dbReference>
<dbReference type="PROSITE" id="PS50109">
    <property type="entry name" value="HIS_KIN"/>
    <property type="match status" value="1"/>
</dbReference>
<dbReference type="Pfam" id="PF00512">
    <property type="entry name" value="HisKA"/>
    <property type="match status" value="1"/>
</dbReference>
<evidence type="ECO:0000313" key="8">
    <source>
        <dbReference type="EMBL" id="THE65375.1"/>
    </source>
</evidence>
<evidence type="ECO:0000313" key="9">
    <source>
        <dbReference type="Proteomes" id="UP000318864"/>
    </source>
</evidence>
<keyword evidence="4 8" id="KW-0418">Kinase</keyword>
<dbReference type="SUPFAM" id="SSF47384">
    <property type="entry name" value="Homodimeric domain of signal transducing histidine kinase"/>
    <property type="match status" value="1"/>
</dbReference>
<comment type="catalytic activity">
    <reaction evidence="1">
        <text>ATP + protein L-histidine = ADP + protein N-phospho-L-histidine.</text>
        <dbReference type="EC" id="2.7.13.3"/>
    </reaction>
</comment>
<dbReference type="SMART" id="SM00388">
    <property type="entry name" value="HisKA"/>
    <property type="match status" value="1"/>
</dbReference>
<dbReference type="InterPro" id="IPR031621">
    <property type="entry name" value="HisKA_7TM"/>
</dbReference>
<evidence type="ECO:0000259" key="7">
    <source>
        <dbReference type="PROSITE" id="PS50109"/>
    </source>
</evidence>
<dbReference type="InterPro" id="IPR036097">
    <property type="entry name" value="HisK_dim/P_sf"/>
</dbReference>
<feature type="transmembrane region" description="Helical" evidence="6">
    <location>
        <begin position="12"/>
        <end position="31"/>
    </location>
</feature>